<dbReference type="EMBL" id="BNDY01000002">
    <property type="protein sequence ID" value="GHI37841.1"/>
    <property type="molecule type" value="Genomic_DNA"/>
</dbReference>
<dbReference type="InterPro" id="IPR016181">
    <property type="entry name" value="Acyl_CoA_acyltransferase"/>
</dbReference>
<gene>
    <name evidence="2" type="ORF">Sviol_22490</name>
</gene>
<comment type="caution">
    <text evidence="2">The sequence shown here is derived from an EMBL/GenBank/DDBJ whole genome shotgun (WGS) entry which is preliminary data.</text>
</comment>
<organism evidence="2 3">
    <name type="scientific">Streptomyces violascens</name>
    <dbReference type="NCBI Taxonomy" id="67381"/>
    <lineage>
        <taxon>Bacteria</taxon>
        <taxon>Bacillati</taxon>
        <taxon>Actinomycetota</taxon>
        <taxon>Actinomycetes</taxon>
        <taxon>Kitasatosporales</taxon>
        <taxon>Streptomycetaceae</taxon>
        <taxon>Streptomyces</taxon>
    </lineage>
</organism>
<evidence type="ECO:0000313" key="3">
    <source>
        <dbReference type="Proteomes" id="UP001050808"/>
    </source>
</evidence>
<dbReference type="Gene3D" id="3.40.630.30">
    <property type="match status" value="1"/>
</dbReference>
<evidence type="ECO:0000259" key="1">
    <source>
        <dbReference type="PROSITE" id="PS51186"/>
    </source>
</evidence>
<protein>
    <submittedName>
        <fullName evidence="2">N-acetyltransferase</fullName>
    </submittedName>
</protein>
<dbReference type="Proteomes" id="UP001050808">
    <property type="component" value="Unassembled WGS sequence"/>
</dbReference>
<dbReference type="Pfam" id="PF00583">
    <property type="entry name" value="Acetyltransf_1"/>
    <property type="match status" value="1"/>
</dbReference>
<name>A0ABQ3QKN0_9ACTN</name>
<reference evidence="2" key="1">
    <citation type="submission" date="2024-05" db="EMBL/GenBank/DDBJ databases">
        <title>Whole genome shotgun sequence of Streptomyces violascens NBRC 12920.</title>
        <authorList>
            <person name="Komaki H."/>
            <person name="Tamura T."/>
        </authorList>
    </citation>
    <scope>NUCLEOTIDE SEQUENCE</scope>
    <source>
        <strain evidence="2">NBRC 12920</strain>
    </source>
</reference>
<proteinExistence type="predicted"/>
<dbReference type="RefSeq" id="WP_189960848.1">
    <property type="nucleotide sequence ID" value="NZ_BMUA01000002.1"/>
</dbReference>
<accession>A0ABQ3QKN0</accession>
<dbReference type="SUPFAM" id="SSF55729">
    <property type="entry name" value="Acyl-CoA N-acyltransferases (Nat)"/>
    <property type="match status" value="1"/>
</dbReference>
<keyword evidence="3" id="KW-1185">Reference proteome</keyword>
<feature type="domain" description="N-acetyltransferase" evidence="1">
    <location>
        <begin position="16"/>
        <end position="156"/>
    </location>
</feature>
<sequence length="156" mass="16997">MSAVRRAVPEDAEELVRLRQVMQDALSGPPNPDKAWQPAAVQTLRKKLAEPAGDMTAFVVDRPDGTGIAACALGTIEYRLGGPGNPTGTVGYVFNVVTDDDMRRRGLSRVCMEALLGWFQERSVFKIDLKASPEGEPLYVSLGFVHSPNPAMRLSR</sequence>
<dbReference type="InterPro" id="IPR000182">
    <property type="entry name" value="GNAT_dom"/>
</dbReference>
<evidence type="ECO:0000313" key="2">
    <source>
        <dbReference type="EMBL" id="GHI37841.1"/>
    </source>
</evidence>
<dbReference type="PROSITE" id="PS51186">
    <property type="entry name" value="GNAT"/>
    <property type="match status" value="1"/>
</dbReference>